<evidence type="ECO:0000313" key="1">
    <source>
        <dbReference type="EMBL" id="JAH41266.1"/>
    </source>
</evidence>
<protein>
    <submittedName>
        <fullName evidence="1">Uncharacterized protein</fullName>
    </submittedName>
</protein>
<accession>A0A0E9SJ03</accession>
<dbReference type="AlphaFoldDB" id="A0A0E9SJ03"/>
<dbReference type="EMBL" id="GBXM01067311">
    <property type="protein sequence ID" value="JAH41266.1"/>
    <property type="molecule type" value="Transcribed_RNA"/>
</dbReference>
<reference evidence="1" key="2">
    <citation type="journal article" date="2015" name="Fish Shellfish Immunol.">
        <title>Early steps in the European eel (Anguilla anguilla)-Vibrio vulnificus interaction in the gills: Role of the RtxA13 toxin.</title>
        <authorList>
            <person name="Callol A."/>
            <person name="Pajuelo D."/>
            <person name="Ebbesson L."/>
            <person name="Teles M."/>
            <person name="MacKenzie S."/>
            <person name="Amaro C."/>
        </authorList>
    </citation>
    <scope>NUCLEOTIDE SEQUENCE</scope>
</reference>
<sequence length="48" mass="5734">MDEVLRRVDGRSRTFAGEWGKAWSYCEVRCPCKHYKVLNCSCFNNFRN</sequence>
<name>A0A0E9SJ03_ANGAN</name>
<organism evidence="1">
    <name type="scientific">Anguilla anguilla</name>
    <name type="common">European freshwater eel</name>
    <name type="synonym">Muraena anguilla</name>
    <dbReference type="NCBI Taxonomy" id="7936"/>
    <lineage>
        <taxon>Eukaryota</taxon>
        <taxon>Metazoa</taxon>
        <taxon>Chordata</taxon>
        <taxon>Craniata</taxon>
        <taxon>Vertebrata</taxon>
        <taxon>Euteleostomi</taxon>
        <taxon>Actinopterygii</taxon>
        <taxon>Neopterygii</taxon>
        <taxon>Teleostei</taxon>
        <taxon>Anguilliformes</taxon>
        <taxon>Anguillidae</taxon>
        <taxon>Anguilla</taxon>
    </lineage>
</organism>
<proteinExistence type="predicted"/>
<reference evidence="1" key="1">
    <citation type="submission" date="2014-11" db="EMBL/GenBank/DDBJ databases">
        <authorList>
            <person name="Amaro Gonzalez C."/>
        </authorList>
    </citation>
    <scope>NUCLEOTIDE SEQUENCE</scope>
</reference>